<reference evidence="2 3" key="1">
    <citation type="submission" date="2016-10" db="EMBL/GenBank/DDBJ databases">
        <authorList>
            <person name="de Groot N.N."/>
        </authorList>
    </citation>
    <scope>NUCLEOTIDE SEQUENCE [LARGE SCALE GENOMIC DNA]</scope>
    <source>
        <strain evidence="2 3">DSM 3217</strain>
    </source>
</reference>
<keyword evidence="1" id="KW-0472">Membrane</keyword>
<gene>
    <name evidence="2" type="ORF">SAMN02910417_00957</name>
</gene>
<evidence type="ECO:0000256" key="1">
    <source>
        <dbReference type="SAM" id="Phobius"/>
    </source>
</evidence>
<accession>A0A1G6AW17</accession>
<dbReference type="AlphaFoldDB" id="A0A1G6AW17"/>
<evidence type="ECO:0000313" key="3">
    <source>
        <dbReference type="Proteomes" id="UP000199228"/>
    </source>
</evidence>
<sequence>MTNKQRYKQAFSVLKTSDNFSLEVEEMKKSNKRRTMKIAAAAIAVCIIAAGSAGTAAYANNVGGIQRTIQIWLDGDKTTGTLNFTGDGTYEITTENEDGEEEVVMEGGGIAIEDDGTERPLTEEELTESAALDATAPEIEWDTENNKAILYYMDQVTDITDKFEDGVCYLTLENGSETIYLTAVWNVGMAYSPDKYCSPDEFTAK</sequence>
<protein>
    <submittedName>
        <fullName evidence="2">Uncharacterized protein</fullName>
    </submittedName>
</protein>
<feature type="transmembrane region" description="Helical" evidence="1">
    <location>
        <begin position="38"/>
        <end position="59"/>
    </location>
</feature>
<evidence type="ECO:0000313" key="2">
    <source>
        <dbReference type="EMBL" id="SDB12568.1"/>
    </source>
</evidence>
<dbReference type="Proteomes" id="UP000199228">
    <property type="component" value="Unassembled WGS sequence"/>
</dbReference>
<organism evidence="2 3">
    <name type="scientific">Eubacterium oxidoreducens</name>
    <dbReference type="NCBI Taxonomy" id="1732"/>
    <lineage>
        <taxon>Bacteria</taxon>
        <taxon>Bacillati</taxon>
        <taxon>Bacillota</taxon>
        <taxon>Clostridia</taxon>
        <taxon>Eubacteriales</taxon>
        <taxon>Eubacteriaceae</taxon>
        <taxon>Eubacterium</taxon>
    </lineage>
</organism>
<keyword evidence="1" id="KW-0812">Transmembrane</keyword>
<dbReference type="STRING" id="1732.SAMN02910417_00957"/>
<keyword evidence="1" id="KW-1133">Transmembrane helix</keyword>
<keyword evidence="3" id="KW-1185">Reference proteome</keyword>
<proteinExistence type="predicted"/>
<dbReference type="OrthoDB" id="2051225at2"/>
<name>A0A1G6AW17_EUBOX</name>
<dbReference type="EMBL" id="FMXR01000007">
    <property type="protein sequence ID" value="SDB12568.1"/>
    <property type="molecule type" value="Genomic_DNA"/>
</dbReference>